<evidence type="ECO:0000256" key="1">
    <source>
        <dbReference type="SAM" id="MobiDB-lite"/>
    </source>
</evidence>
<protein>
    <submittedName>
        <fullName evidence="2">Non-LTR retrolelement reverse transcriptase-like protein, related</fullName>
    </submittedName>
</protein>
<feature type="compositionally biased region" description="Polar residues" evidence="1">
    <location>
        <begin position="485"/>
        <end position="497"/>
    </location>
</feature>
<feature type="region of interest" description="Disordered" evidence="1">
    <location>
        <begin position="460"/>
        <end position="497"/>
    </location>
</feature>
<dbReference type="OMA" id="ARESWKL"/>
<keyword evidence="2" id="KW-0695">RNA-directed DNA polymerase</keyword>
<sequence>MFDWQAELAPPSTPAVLPSRDNNTTAPVLTHNVSSIQYAAPVQTAKPSFAQALRGSPSTTDPLPLPSILGETLAVAISTTAYFRGVDYCKINLRGRLVLSKGDKPYATKDITAKLQKLWKVKGPWHMLSLGRGFYEFFFASQEDMRTVWAAGTVSLKPGLLRLFEWTKDFNLHTQRQTHTQVWIRLWELPQEYWMERTLYEIAGAVGTPLLIDNVTRNRLYGHYARILVDLDLSKKIFYEVLVEREGFSFPIAIEYEGLPEFCTHCHSIGHNINLCRRLHPRRPETHEQPTNVKKNTGDNGKQPVHSQQPKPTWEKKDNPEGVGSSKAFAAVDIEQRDVSIPKKILLDKDVTVPAQQQITNTVPELVVLDNEVTASSQQQATSTELAVPHNLDGTDLATATMDTTIEKGIAHDTSQMAIPHNSVTAEFADISTFATASDAPTHRTDRLPSTSLHVLEEISDDENTGAVPCEPEQPSIADVHPTDNMASTDENLSTPP</sequence>
<dbReference type="AlphaFoldDB" id="Q1RU92"/>
<keyword evidence="2" id="KW-0548">Nucleotidyltransferase</keyword>
<accession>Q1RU92</accession>
<name>Q1RU92_MEDTR</name>
<dbReference type="PANTHER" id="PTHR31286">
    <property type="entry name" value="GLYCINE-RICH CELL WALL STRUCTURAL PROTEIN 1.8-LIKE"/>
    <property type="match status" value="1"/>
</dbReference>
<gene>
    <name evidence="2" type="ORF">MtrDRAFT_AC153123g22v2</name>
</gene>
<dbReference type="EMBL" id="AC153123">
    <property type="protein sequence ID" value="ABE87590.1"/>
    <property type="molecule type" value="Genomic_DNA"/>
</dbReference>
<proteinExistence type="predicted"/>
<dbReference type="PANTHER" id="PTHR31286:SF60">
    <property type="entry name" value="PROTEIN, PUTATIVE-RELATED"/>
    <property type="match status" value="1"/>
</dbReference>
<dbReference type="InterPro" id="IPR040256">
    <property type="entry name" value="At4g02000-like"/>
</dbReference>
<reference evidence="2" key="2">
    <citation type="submission" date="2007-04" db="EMBL/GenBank/DDBJ databases">
        <authorList>
            <consortium name="The International Medicago Genome Annotation Group"/>
        </authorList>
    </citation>
    <scope>NUCLEOTIDE SEQUENCE</scope>
</reference>
<keyword evidence="2" id="KW-0808">Transferase</keyword>
<feature type="region of interest" description="Disordered" evidence="1">
    <location>
        <begin position="283"/>
        <end position="323"/>
    </location>
</feature>
<dbReference type="GO" id="GO:0003964">
    <property type="term" value="F:RNA-directed DNA polymerase activity"/>
    <property type="evidence" value="ECO:0007669"/>
    <property type="project" value="UniProtKB-KW"/>
</dbReference>
<organism evidence="2">
    <name type="scientific">Medicago truncatula</name>
    <name type="common">Barrel medic</name>
    <name type="synonym">Medicago tribuloides</name>
    <dbReference type="NCBI Taxonomy" id="3880"/>
    <lineage>
        <taxon>Eukaryota</taxon>
        <taxon>Viridiplantae</taxon>
        <taxon>Streptophyta</taxon>
        <taxon>Embryophyta</taxon>
        <taxon>Tracheophyta</taxon>
        <taxon>Spermatophyta</taxon>
        <taxon>Magnoliopsida</taxon>
        <taxon>eudicotyledons</taxon>
        <taxon>Gunneridae</taxon>
        <taxon>Pentapetalae</taxon>
        <taxon>rosids</taxon>
        <taxon>fabids</taxon>
        <taxon>Fabales</taxon>
        <taxon>Fabaceae</taxon>
        <taxon>Papilionoideae</taxon>
        <taxon>50 kb inversion clade</taxon>
        <taxon>NPAAA clade</taxon>
        <taxon>Hologalegina</taxon>
        <taxon>IRL clade</taxon>
        <taxon>Trifolieae</taxon>
        <taxon>Medicago</taxon>
    </lineage>
</organism>
<reference evidence="2" key="1">
    <citation type="submission" date="2006-03" db="EMBL/GenBank/DDBJ databases">
        <authorList>
            <person name="Lin S."/>
            <person name="Dixon R."/>
            <person name="May G."/>
            <person name="Sumner L."/>
            <person name="Gonzales B."/>
            <person name="Cook D."/>
            <person name="Kim D."/>
            <person name="Young N."/>
            <person name="Cannon S."/>
            <person name="Roe B.A."/>
        </authorList>
    </citation>
    <scope>NUCLEOTIDE SEQUENCE</scope>
</reference>
<evidence type="ECO:0000313" key="2">
    <source>
        <dbReference type="EMBL" id="ABE87590.1"/>
    </source>
</evidence>
<feature type="region of interest" description="Disordered" evidence="1">
    <location>
        <begin position="1"/>
        <end position="23"/>
    </location>
</feature>
<feature type="compositionally biased region" description="Polar residues" evidence="1">
    <location>
        <begin position="289"/>
        <end position="311"/>
    </location>
</feature>